<proteinExistence type="predicted"/>
<keyword evidence="3" id="KW-1185">Reference proteome</keyword>
<evidence type="ECO:0008006" key="4">
    <source>
        <dbReference type="Google" id="ProtNLM"/>
    </source>
</evidence>
<gene>
    <name evidence="2" type="ORF">SAMN04487904_108123</name>
</gene>
<reference evidence="3" key="1">
    <citation type="submission" date="2016-10" db="EMBL/GenBank/DDBJ databases">
        <authorList>
            <person name="Varghese N."/>
            <person name="Submissions S."/>
        </authorList>
    </citation>
    <scope>NUCLEOTIDE SEQUENCE [LARGE SCALE GENOMIC DNA]</scope>
    <source>
        <strain evidence="3">DSM 45501</strain>
    </source>
</reference>
<feature type="compositionally biased region" description="Basic and acidic residues" evidence="1">
    <location>
        <begin position="1"/>
        <end position="10"/>
    </location>
</feature>
<dbReference type="AlphaFoldDB" id="A0A1I7AV69"/>
<sequence>MLPGSREPRRGSSGHQRQRPGERERTREEWDLRNVPLGYDLDVETMRQWGLYVSEGTNESEPAHFNEPGLFLVSPDQTLYYSAITNMPFGRPKLEELISGIDFVVRQNPPAARWCLTDSHVERHVRVWLRPLDGVTPVARAVPGRNRWRCAPLRDDVSHGEPVPVPDHRPRQLGEPLLPGRAPNPWCGWRTGARAARRRTHRSTRSRRSAAVRGDAPEPAHPVVANGSSALARSVRTLARTLVPSAVCSRATSSPSVCTRETSSPLV</sequence>
<feature type="region of interest" description="Disordered" evidence="1">
    <location>
        <begin position="157"/>
        <end position="177"/>
    </location>
</feature>
<dbReference type="SUPFAM" id="SSF52833">
    <property type="entry name" value="Thioredoxin-like"/>
    <property type="match status" value="1"/>
</dbReference>
<feature type="region of interest" description="Disordered" evidence="1">
    <location>
        <begin position="1"/>
        <end position="29"/>
    </location>
</feature>
<dbReference type="Gene3D" id="3.40.30.10">
    <property type="entry name" value="Glutaredoxin"/>
    <property type="match status" value="1"/>
</dbReference>
<dbReference type="InterPro" id="IPR036249">
    <property type="entry name" value="Thioredoxin-like_sf"/>
</dbReference>
<name>A0A1I7AV69_9ACTN</name>
<evidence type="ECO:0000256" key="1">
    <source>
        <dbReference type="SAM" id="MobiDB-lite"/>
    </source>
</evidence>
<feature type="compositionally biased region" description="Basic residues" evidence="1">
    <location>
        <begin position="195"/>
        <end position="210"/>
    </location>
</feature>
<dbReference type="EMBL" id="FPAT01000008">
    <property type="protein sequence ID" value="SFT78804.1"/>
    <property type="molecule type" value="Genomic_DNA"/>
</dbReference>
<accession>A0A1I7AV69</accession>
<evidence type="ECO:0000313" key="3">
    <source>
        <dbReference type="Proteomes" id="UP000199165"/>
    </source>
</evidence>
<feature type="compositionally biased region" description="Basic and acidic residues" evidence="1">
    <location>
        <begin position="19"/>
        <end position="29"/>
    </location>
</feature>
<evidence type="ECO:0000313" key="2">
    <source>
        <dbReference type="EMBL" id="SFT78804.1"/>
    </source>
</evidence>
<dbReference type="Proteomes" id="UP000199165">
    <property type="component" value="Unassembled WGS sequence"/>
</dbReference>
<feature type="region of interest" description="Disordered" evidence="1">
    <location>
        <begin position="192"/>
        <end position="227"/>
    </location>
</feature>
<organism evidence="2 3">
    <name type="scientific">Actinopolyspora righensis</name>
    <dbReference type="NCBI Taxonomy" id="995060"/>
    <lineage>
        <taxon>Bacteria</taxon>
        <taxon>Bacillati</taxon>
        <taxon>Actinomycetota</taxon>
        <taxon>Actinomycetes</taxon>
        <taxon>Actinopolysporales</taxon>
        <taxon>Actinopolysporaceae</taxon>
        <taxon>Actinopolyspora</taxon>
        <taxon>Actinopolyspora alba group</taxon>
    </lineage>
</organism>
<dbReference type="STRING" id="995060.SAMN04487904_108123"/>
<protein>
    <recommendedName>
        <fullName evidence="4">AhpC/TSA family protein</fullName>
    </recommendedName>
</protein>